<accession>I3DTP7</accession>
<feature type="domain" description="Alcohol dehydrogenase iron-type/glycerol dehydrogenase GldA" evidence="4">
    <location>
        <begin position="9"/>
        <end position="177"/>
    </location>
</feature>
<dbReference type="Gene3D" id="3.40.50.1970">
    <property type="match status" value="1"/>
</dbReference>
<dbReference type="InterPro" id="IPR039697">
    <property type="entry name" value="Alcohol_dehydrogenase_Fe"/>
</dbReference>
<evidence type="ECO:0000259" key="4">
    <source>
        <dbReference type="Pfam" id="PF00465"/>
    </source>
</evidence>
<protein>
    <submittedName>
        <fullName evidence="6">Methanol dehydrogenase</fullName>
        <ecNumber evidence="6">1.1.1.244</ecNumber>
    </submittedName>
</protein>
<keyword evidence="2 6" id="KW-0560">Oxidoreductase</keyword>
<evidence type="ECO:0000313" key="7">
    <source>
        <dbReference type="Proteomes" id="UP000010523"/>
    </source>
</evidence>
<evidence type="ECO:0000256" key="2">
    <source>
        <dbReference type="ARBA" id="ARBA00023002"/>
    </source>
</evidence>
<evidence type="ECO:0000256" key="3">
    <source>
        <dbReference type="ARBA" id="ARBA00023027"/>
    </source>
</evidence>
<dbReference type="InterPro" id="IPR056798">
    <property type="entry name" value="ADH_Fe_C"/>
</dbReference>
<dbReference type="SMR" id="I3DTP7"/>
<evidence type="ECO:0000259" key="5">
    <source>
        <dbReference type="Pfam" id="PF25137"/>
    </source>
</evidence>
<dbReference type="PROSITE" id="PS00060">
    <property type="entry name" value="ADH_IRON_2"/>
    <property type="match status" value="1"/>
</dbReference>
<dbReference type="EC" id="1.1.1.244" evidence="6"/>
<feature type="domain" description="Fe-containing alcohol dehydrogenase-like C-terminal" evidence="5">
    <location>
        <begin position="188"/>
        <end position="382"/>
    </location>
</feature>
<comment type="caution">
    <text evidence="6">The sequence shown here is derived from an EMBL/GenBank/DDBJ whole genome shotgun (WGS) entry which is preliminary data.</text>
</comment>
<dbReference type="FunFam" id="3.40.50.1970:FF:000003">
    <property type="entry name" value="Alcohol dehydrogenase, iron-containing"/>
    <property type="match status" value="1"/>
</dbReference>
<dbReference type="SUPFAM" id="SSF56796">
    <property type="entry name" value="Dehydroquinate synthase-like"/>
    <property type="match status" value="1"/>
</dbReference>
<dbReference type="CDD" id="cd08188">
    <property type="entry name" value="PDDH"/>
    <property type="match status" value="1"/>
</dbReference>
<keyword evidence="6" id="KW-0614">Plasmid</keyword>
<dbReference type="InterPro" id="IPR018211">
    <property type="entry name" value="ADH_Fe_CS"/>
</dbReference>
<dbReference type="PATRIC" id="fig|997296.3.peg.20"/>
<keyword evidence="7" id="KW-1185">Reference proteome</keyword>
<keyword evidence="3" id="KW-0520">NAD</keyword>
<dbReference type="OrthoDB" id="9815791at2"/>
<dbReference type="Proteomes" id="UP000010523">
    <property type="component" value="Unassembled WGS sequence"/>
</dbReference>
<dbReference type="PANTHER" id="PTHR11496">
    <property type="entry name" value="ALCOHOL DEHYDROGENASE"/>
    <property type="match status" value="1"/>
</dbReference>
<dbReference type="RefSeq" id="WP_003352249.1">
    <property type="nucleotide sequence ID" value="NZ_AFEU01000007.1"/>
</dbReference>
<evidence type="ECO:0000256" key="1">
    <source>
        <dbReference type="ARBA" id="ARBA00007358"/>
    </source>
</evidence>
<reference evidence="6 7" key="1">
    <citation type="journal article" date="2012" name="Appl. Environ. Microbiol.">
        <title>Genome Sequence of Thermotolerant Bacillus methanolicus: Features and Regulation Related to Methylotrophy and Production of L-Lysine and L-Glutamate from Methanol.</title>
        <authorList>
            <person name="Heggeset T.M."/>
            <person name="Krog A."/>
            <person name="Balzer S."/>
            <person name="Wentzel A."/>
            <person name="Ellingsen T.E."/>
            <person name="Brautaset T."/>
        </authorList>
    </citation>
    <scope>NUCLEOTIDE SEQUENCE [LARGE SCALE GENOMIC DNA]</scope>
    <source>
        <strain evidence="6 7">PB1</strain>
        <plasmid evidence="6">pBM20</plasmid>
    </source>
</reference>
<evidence type="ECO:0000313" key="6">
    <source>
        <dbReference type="EMBL" id="EIJ77618.1"/>
    </source>
</evidence>
<dbReference type="InterPro" id="IPR001670">
    <property type="entry name" value="ADH_Fe/GldA"/>
</dbReference>
<dbReference type="AlphaFoldDB" id="I3DTP7"/>
<comment type="similarity">
    <text evidence="1">Belongs to the iron-containing alcohol dehydrogenase family.</text>
</comment>
<organism evidence="6 7">
    <name type="scientific">Bacillus methanolicus PB1</name>
    <dbReference type="NCBI Taxonomy" id="997296"/>
    <lineage>
        <taxon>Bacteria</taxon>
        <taxon>Bacillati</taxon>
        <taxon>Bacillota</taxon>
        <taxon>Bacilli</taxon>
        <taxon>Bacillales</taxon>
        <taxon>Bacillaceae</taxon>
        <taxon>Bacillus</taxon>
    </lineage>
</organism>
<dbReference type="Pfam" id="PF25137">
    <property type="entry name" value="ADH_Fe_C"/>
    <property type="match status" value="1"/>
</dbReference>
<dbReference type="PROSITE" id="PS00913">
    <property type="entry name" value="ADH_IRON_1"/>
    <property type="match status" value="1"/>
</dbReference>
<sequence length="383" mass="40567">MTQRNFFIPPASVIGRGAVKEVGTRLKQIGATKALIVTDAFLHGTGLSEEVAKNIREAGLDAVIFPKAQPDPADTQVHEGVDIFKQEKCDALVSIGGGSSHDTAKAIGLVAANGGRINDYQGVNSVEKPVVPVVAITTTAGTGSETTSLAVITDSARKVKMPVIDEKITPTVAIVDPELMVKKPAGLTIATGMDALSHAIEAYVAKRATPVTDAFAIQAMKLINEYLPRAVANGEDIEAREAMAYAQYMAGVAFNNGGLGLVHSISHQVGGVYKLQHGICNSVNMPHVCQFNLIARTERFAHIAELLGENVSGLSTASAAERAIVALQRYNKNFGIPSGYAEMGVKEEDIELLANNAYQDVCTLDNPRVPTVQDIAQIIKNAL</sequence>
<dbReference type="GO" id="GO:0050093">
    <property type="term" value="F:methanol dehydrogenase (NAD+) activity"/>
    <property type="evidence" value="ECO:0007669"/>
    <property type="project" value="UniProtKB-EC"/>
</dbReference>
<dbReference type="FunFam" id="1.20.1090.10:FF:000001">
    <property type="entry name" value="Aldehyde-alcohol dehydrogenase"/>
    <property type="match status" value="1"/>
</dbReference>
<dbReference type="BRENDA" id="1.1.1.244">
    <property type="organism ID" value="674"/>
</dbReference>
<dbReference type="eggNOG" id="COG1454">
    <property type="taxonomic scope" value="Bacteria"/>
</dbReference>
<dbReference type="EMBL" id="AFEU01000007">
    <property type="protein sequence ID" value="EIJ77618.1"/>
    <property type="molecule type" value="Genomic_DNA"/>
</dbReference>
<proteinExistence type="inferred from homology"/>
<dbReference type="PANTHER" id="PTHR11496:SF102">
    <property type="entry name" value="ALCOHOL DEHYDROGENASE 4"/>
    <property type="match status" value="1"/>
</dbReference>
<dbReference type="Pfam" id="PF00465">
    <property type="entry name" value="Fe-ADH"/>
    <property type="match status" value="1"/>
</dbReference>
<name>I3DTP7_BACMT</name>
<dbReference type="Gene3D" id="1.20.1090.10">
    <property type="entry name" value="Dehydroquinate synthase-like - alpha domain"/>
    <property type="match status" value="1"/>
</dbReference>
<gene>
    <name evidence="6" type="primary">mdh</name>
    <name evidence="6" type="ORF">PB1_17533</name>
</gene>
<geneLocation type="plasmid" evidence="6">
    <name>pBM20</name>
</geneLocation>
<dbReference type="GO" id="GO:0046872">
    <property type="term" value="F:metal ion binding"/>
    <property type="evidence" value="ECO:0007669"/>
    <property type="project" value="InterPro"/>
</dbReference>